<evidence type="ECO:0000256" key="1">
    <source>
        <dbReference type="ARBA" id="ARBA00004123"/>
    </source>
</evidence>
<dbReference type="GO" id="GO:0006368">
    <property type="term" value="P:transcription elongation by RNA polymerase II"/>
    <property type="evidence" value="ECO:0007669"/>
    <property type="project" value="EnsemblFungi"/>
</dbReference>
<dbReference type="GO" id="GO:0046983">
    <property type="term" value="F:protein dimerization activity"/>
    <property type="evidence" value="ECO:0007669"/>
    <property type="project" value="InterPro"/>
</dbReference>
<keyword evidence="9" id="KW-1185">Reference proteome</keyword>
<dbReference type="InterPro" id="IPR011262">
    <property type="entry name" value="DNA-dir_RNA_pol_insert"/>
</dbReference>
<dbReference type="Gene3D" id="2.170.120.12">
    <property type="entry name" value="DNA-directed RNA polymerase, insert domain"/>
    <property type="match status" value="1"/>
</dbReference>
<dbReference type="PROSITE" id="PS00446">
    <property type="entry name" value="RNA_POL_D_30KD"/>
    <property type="match status" value="1"/>
</dbReference>
<dbReference type="PANTHER" id="PTHR11800:SF2">
    <property type="entry name" value="DNA-DIRECTED RNA POLYMERASE II SUBUNIT RPB3"/>
    <property type="match status" value="1"/>
</dbReference>
<dbReference type="InterPro" id="IPR050518">
    <property type="entry name" value="Rpo3/RPB3_RNA_Pol_subunit"/>
</dbReference>
<dbReference type="NCBIfam" id="NF001988">
    <property type="entry name" value="PRK00783.1"/>
    <property type="match status" value="1"/>
</dbReference>
<protein>
    <recommendedName>
        <fullName evidence="6">DNA-directed RNA polymerase II subunit RPB3</fullName>
    </recommendedName>
</protein>
<comment type="caution">
    <text evidence="8">The sequence shown here is derived from an EMBL/GenBank/DDBJ whole genome shotgun (WGS) entry which is preliminary data.</text>
</comment>
<keyword evidence="2" id="KW-0240">DNA-directed RNA polymerase</keyword>
<evidence type="ECO:0000256" key="2">
    <source>
        <dbReference type="ARBA" id="ARBA00022478"/>
    </source>
</evidence>
<feature type="non-terminal residue" evidence="8">
    <location>
        <position position="1"/>
    </location>
</feature>
<evidence type="ECO:0000256" key="4">
    <source>
        <dbReference type="ARBA" id="ARBA00023242"/>
    </source>
</evidence>
<evidence type="ECO:0000313" key="9">
    <source>
        <dbReference type="Proteomes" id="UP000193642"/>
    </source>
</evidence>
<dbReference type="InterPro" id="IPR001514">
    <property type="entry name" value="DNA-dir_RNA_pol_30-40kDasu_CS"/>
</dbReference>
<dbReference type="InterPro" id="IPR036603">
    <property type="entry name" value="RBP11-like"/>
</dbReference>
<dbReference type="Proteomes" id="UP000193642">
    <property type="component" value="Unassembled WGS sequence"/>
</dbReference>
<dbReference type="AlphaFoldDB" id="A0A1Y2CPW4"/>
<dbReference type="InterPro" id="IPR036643">
    <property type="entry name" value="RNApol_insert_sf"/>
</dbReference>
<keyword evidence="3" id="KW-0804">Transcription</keyword>
<dbReference type="SUPFAM" id="SSF56553">
    <property type="entry name" value="Insert subdomain of RNA polymerase alpha subunit"/>
    <property type="match status" value="1"/>
</dbReference>
<proteinExistence type="inferred from homology"/>
<dbReference type="SMART" id="SM00662">
    <property type="entry name" value="RPOLD"/>
    <property type="match status" value="1"/>
</dbReference>
<dbReference type="GO" id="GO:0006369">
    <property type="term" value="P:termination of RNA polymerase II transcription"/>
    <property type="evidence" value="ECO:0007669"/>
    <property type="project" value="EnsemblFungi"/>
</dbReference>
<evidence type="ECO:0000256" key="3">
    <source>
        <dbReference type="ARBA" id="ARBA00023163"/>
    </source>
</evidence>
<gene>
    <name evidence="8" type="ORF">BCR33DRAFT_638312</name>
</gene>
<dbReference type="Pfam" id="PF01000">
    <property type="entry name" value="RNA_pol_A_bac"/>
    <property type="match status" value="1"/>
</dbReference>
<dbReference type="InterPro" id="IPR022842">
    <property type="entry name" value="RNAP_Rpo3/Rpb3/RPAC1"/>
</dbReference>
<feature type="domain" description="DNA-directed RNA polymerase RpoA/D/Rpb3-type" evidence="7">
    <location>
        <begin position="1"/>
        <end position="237"/>
    </location>
</feature>
<dbReference type="GO" id="GO:0005665">
    <property type="term" value="C:RNA polymerase II, core complex"/>
    <property type="evidence" value="ECO:0007669"/>
    <property type="project" value="EnsemblFungi"/>
</dbReference>
<dbReference type="SUPFAM" id="SSF55257">
    <property type="entry name" value="RBP11-like subunits of RNA polymerase"/>
    <property type="match status" value="1"/>
</dbReference>
<keyword evidence="4" id="KW-0539">Nucleus</keyword>
<comment type="subcellular location">
    <subcellularLocation>
        <location evidence="1">Nucleus</location>
    </subcellularLocation>
</comment>
<dbReference type="PANTHER" id="PTHR11800">
    <property type="entry name" value="DNA-DIRECTED RNA POLYMERASE"/>
    <property type="match status" value="1"/>
</dbReference>
<dbReference type="GO" id="GO:0003968">
    <property type="term" value="F:RNA-directed RNA polymerase activity"/>
    <property type="evidence" value="ECO:0007669"/>
    <property type="project" value="EnsemblFungi"/>
</dbReference>
<dbReference type="STRING" id="329046.A0A1Y2CPW4"/>
<evidence type="ECO:0000313" key="8">
    <source>
        <dbReference type="EMBL" id="ORY49071.1"/>
    </source>
</evidence>
<evidence type="ECO:0000259" key="7">
    <source>
        <dbReference type="SMART" id="SM00662"/>
    </source>
</evidence>
<dbReference type="GO" id="GO:0006367">
    <property type="term" value="P:transcription initiation at RNA polymerase II promoter"/>
    <property type="evidence" value="ECO:0007669"/>
    <property type="project" value="EnsemblFungi"/>
</dbReference>
<dbReference type="GO" id="GO:0000785">
    <property type="term" value="C:chromatin"/>
    <property type="evidence" value="ECO:0007669"/>
    <property type="project" value="EnsemblFungi"/>
</dbReference>
<comment type="similarity">
    <text evidence="5">Belongs to the archaeal Rpo3/eukaryotic RPB3 RNA polymerase subunit family.</text>
</comment>
<dbReference type="GO" id="GO:0003677">
    <property type="term" value="F:DNA binding"/>
    <property type="evidence" value="ECO:0007669"/>
    <property type="project" value="EnsemblFungi"/>
</dbReference>
<organism evidence="8 9">
    <name type="scientific">Rhizoclosmatium globosum</name>
    <dbReference type="NCBI Taxonomy" id="329046"/>
    <lineage>
        <taxon>Eukaryota</taxon>
        <taxon>Fungi</taxon>
        <taxon>Fungi incertae sedis</taxon>
        <taxon>Chytridiomycota</taxon>
        <taxon>Chytridiomycota incertae sedis</taxon>
        <taxon>Chytridiomycetes</taxon>
        <taxon>Chytridiales</taxon>
        <taxon>Chytriomycetaceae</taxon>
        <taxon>Rhizoclosmatium</taxon>
    </lineage>
</organism>
<dbReference type="HAMAP" id="MF_00320">
    <property type="entry name" value="RNApol_arch_Rpo3"/>
    <property type="match status" value="1"/>
</dbReference>
<dbReference type="CDD" id="cd07031">
    <property type="entry name" value="RNAP_II_RPB3"/>
    <property type="match status" value="1"/>
</dbReference>
<dbReference type="EMBL" id="MCGO01000010">
    <property type="protein sequence ID" value="ORY49071.1"/>
    <property type="molecule type" value="Genomic_DNA"/>
</dbReference>
<dbReference type="OrthoDB" id="270173at2759"/>
<dbReference type="Gene3D" id="3.30.1360.10">
    <property type="entry name" value="RNA polymerase, RBP11-like subunit"/>
    <property type="match status" value="1"/>
</dbReference>
<dbReference type="GO" id="GO:0003899">
    <property type="term" value="F:DNA-directed RNA polymerase activity"/>
    <property type="evidence" value="ECO:0007669"/>
    <property type="project" value="EnsemblFungi"/>
</dbReference>
<evidence type="ECO:0000256" key="5">
    <source>
        <dbReference type="ARBA" id="ARBA00025804"/>
    </source>
</evidence>
<feature type="non-terminal residue" evidence="8">
    <location>
        <position position="237"/>
    </location>
</feature>
<accession>A0A1Y2CPW4</accession>
<dbReference type="FunFam" id="2.170.120.12:FF:000002">
    <property type="entry name" value="DNA-directed RNA polymerase II subunit RPB3"/>
    <property type="match status" value="1"/>
</dbReference>
<reference evidence="8 9" key="1">
    <citation type="submission" date="2016-07" db="EMBL/GenBank/DDBJ databases">
        <title>Pervasive Adenine N6-methylation of Active Genes in Fungi.</title>
        <authorList>
            <consortium name="DOE Joint Genome Institute"/>
            <person name="Mondo S.J."/>
            <person name="Dannebaum R.O."/>
            <person name="Kuo R.C."/>
            <person name="Labutti K."/>
            <person name="Haridas S."/>
            <person name="Kuo A."/>
            <person name="Salamov A."/>
            <person name="Ahrendt S.R."/>
            <person name="Lipzen A."/>
            <person name="Sullivan W."/>
            <person name="Andreopoulos W.B."/>
            <person name="Clum A."/>
            <person name="Lindquist E."/>
            <person name="Daum C."/>
            <person name="Ramamoorthy G.K."/>
            <person name="Gryganskyi A."/>
            <person name="Culley D."/>
            <person name="Magnuson J.K."/>
            <person name="James T.Y."/>
            <person name="O'Malley M.A."/>
            <person name="Stajich J.E."/>
            <person name="Spatafora J.W."/>
            <person name="Visel A."/>
            <person name="Grigoriev I.V."/>
        </authorList>
    </citation>
    <scope>NUCLEOTIDE SEQUENCE [LARGE SCALE GENOMIC DNA]</scope>
    <source>
        <strain evidence="8 9">JEL800</strain>
    </source>
</reference>
<evidence type="ECO:0000256" key="6">
    <source>
        <dbReference type="ARBA" id="ARBA00072506"/>
    </source>
</evidence>
<name>A0A1Y2CPW4_9FUNG</name>
<dbReference type="InterPro" id="IPR011263">
    <property type="entry name" value="DNA-dir_RNA_pol_RpoA/D/Rpb3"/>
</dbReference>
<dbReference type="Pfam" id="PF01193">
    <property type="entry name" value="RNA_pol_L"/>
    <property type="match status" value="1"/>
</dbReference>
<sequence>LRFQLWNCDLAMANSLRRIMIAEVPTMAIDLVDIENNSSVLVDEMISHRLGLIPLMSNNINQITYTRDCNCAEYCENCAVVLTLNVRCESDENRDVTARDLVSSNSKVTPYFSSDDDSGVVIVRLRKGQEVRMRCIAKKGTAKEHAKWSPIAAIAFEYDPHNKLRHTTYWVETDAKKEWPLGPNGAEEAEPNPDEPFDYNAKPERFYFNVESTGVMDAREIVEKGLMLLHAKVVHMV</sequence>